<keyword evidence="2" id="KW-1185">Reference proteome</keyword>
<gene>
    <name evidence="1" type="ORF">CALVIDRAFT_528518</name>
</gene>
<dbReference type="EMBL" id="KV417292">
    <property type="protein sequence ID" value="KZO94881.1"/>
    <property type="molecule type" value="Genomic_DNA"/>
</dbReference>
<dbReference type="AlphaFoldDB" id="A0A167KQ70"/>
<proteinExistence type="predicted"/>
<reference evidence="1 2" key="1">
    <citation type="journal article" date="2016" name="Mol. Biol. Evol.">
        <title>Comparative Genomics of Early-Diverging Mushroom-Forming Fungi Provides Insights into the Origins of Lignocellulose Decay Capabilities.</title>
        <authorList>
            <person name="Nagy L.G."/>
            <person name="Riley R."/>
            <person name="Tritt A."/>
            <person name="Adam C."/>
            <person name="Daum C."/>
            <person name="Floudas D."/>
            <person name="Sun H."/>
            <person name="Yadav J.S."/>
            <person name="Pangilinan J."/>
            <person name="Larsson K.H."/>
            <person name="Matsuura K."/>
            <person name="Barry K."/>
            <person name="Labutti K."/>
            <person name="Kuo R."/>
            <person name="Ohm R.A."/>
            <person name="Bhattacharya S.S."/>
            <person name="Shirouzu T."/>
            <person name="Yoshinaga Y."/>
            <person name="Martin F.M."/>
            <person name="Grigoriev I.V."/>
            <person name="Hibbett D.S."/>
        </authorList>
    </citation>
    <scope>NUCLEOTIDE SEQUENCE [LARGE SCALE GENOMIC DNA]</scope>
    <source>
        <strain evidence="1 2">TUFC12733</strain>
    </source>
</reference>
<protein>
    <submittedName>
        <fullName evidence="1">Uncharacterized protein</fullName>
    </submittedName>
</protein>
<accession>A0A167KQ70</accession>
<name>A0A167KQ70_CALVF</name>
<evidence type="ECO:0000313" key="2">
    <source>
        <dbReference type="Proteomes" id="UP000076738"/>
    </source>
</evidence>
<organism evidence="1 2">
    <name type="scientific">Calocera viscosa (strain TUFC12733)</name>
    <dbReference type="NCBI Taxonomy" id="1330018"/>
    <lineage>
        <taxon>Eukaryota</taxon>
        <taxon>Fungi</taxon>
        <taxon>Dikarya</taxon>
        <taxon>Basidiomycota</taxon>
        <taxon>Agaricomycotina</taxon>
        <taxon>Dacrymycetes</taxon>
        <taxon>Dacrymycetales</taxon>
        <taxon>Dacrymycetaceae</taxon>
        <taxon>Calocera</taxon>
    </lineage>
</organism>
<dbReference type="Proteomes" id="UP000076738">
    <property type="component" value="Unassembled WGS sequence"/>
</dbReference>
<sequence>MTSIVSIPDIPIVWSAVWLEKHAGCDGNIDAPEDVLRHISGVNTPGKTNDETPMKTALATMRFNAIAETMLDDTYQRFRDAGVKGIAADQAVRRNTVTTQIGNCAEVIIFLWYVQVHACLARAKQRCRIGRTLYEEKRRGRLGNLTVKLVTIRDAVLDKLLTELREDIKEQTAQTVFDRLSAFSMRPAGDGTRTLMRYSIWMDPCWRCKLWATALKEWAEVLEISLAFQYFNLKKGWSD</sequence>
<evidence type="ECO:0000313" key="1">
    <source>
        <dbReference type="EMBL" id="KZO94881.1"/>
    </source>
</evidence>